<dbReference type="EMBL" id="BGZK01000340">
    <property type="protein sequence ID" value="GBP37866.1"/>
    <property type="molecule type" value="Genomic_DNA"/>
</dbReference>
<proteinExistence type="predicted"/>
<dbReference type="AlphaFoldDB" id="A0A4C1VG47"/>
<organism evidence="2 3">
    <name type="scientific">Eumeta variegata</name>
    <name type="common">Bagworm moth</name>
    <name type="synonym">Eumeta japonica</name>
    <dbReference type="NCBI Taxonomy" id="151549"/>
    <lineage>
        <taxon>Eukaryota</taxon>
        <taxon>Metazoa</taxon>
        <taxon>Ecdysozoa</taxon>
        <taxon>Arthropoda</taxon>
        <taxon>Hexapoda</taxon>
        <taxon>Insecta</taxon>
        <taxon>Pterygota</taxon>
        <taxon>Neoptera</taxon>
        <taxon>Endopterygota</taxon>
        <taxon>Lepidoptera</taxon>
        <taxon>Glossata</taxon>
        <taxon>Ditrysia</taxon>
        <taxon>Tineoidea</taxon>
        <taxon>Psychidae</taxon>
        <taxon>Oiketicinae</taxon>
        <taxon>Eumeta</taxon>
    </lineage>
</organism>
<dbReference type="Proteomes" id="UP000299102">
    <property type="component" value="Unassembled WGS sequence"/>
</dbReference>
<gene>
    <name evidence="2" type="ORF">EVAR_21401_1</name>
</gene>
<accession>A0A4C1VG47</accession>
<feature type="region of interest" description="Disordered" evidence="1">
    <location>
        <begin position="173"/>
        <end position="206"/>
    </location>
</feature>
<protein>
    <submittedName>
        <fullName evidence="2">Uncharacterized protein</fullName>
    </submittedName>
</protein>
<evidence type="ECO:0000256" key="1">
    <source>
        <dbReference type="SAM" id="MobiDB-lite"/>
    </source>
</evidence>
<reference evidence="2 3" key="1">
    <citation type="journal article" date="2019" name="Commun. Biol.">
        <title>The bagworm genome reveals a unique fibroin gene that provides high tensile strength.</title>
        <authorList>
            <person name="Kono N."/>
            <person name="Nakamura H."/>
            <person name="Ohtoshi R."/>
            <person name="Tomita M."/>
            <person name="Numata K."/>
            <person name="Arakawa K."/>
        </authorList>
    </citation>
    <scope>NUCLEOTIDE SEQUENCE [LARGE SCALE GENOMIC DNA]</scope>
</reference>
<comment type="caution">
    <text evidence="2">The sequence shown here is derived from an EMBL/GenBank/DDBJ whole genome shotgun (WGS) entry which is preliminary data.</text>
</comment>
<name>A0A4C1VG47_EUMVA</name>
<keyword evidence="3" id="KW-1185">Reference proteome</keyword>
<evidence type="ECO:0000313" key="3">
    <source>
        <dbReference type="Proteomes" id="UP000299102"/>
    </source>
</evidence>
<evidence type="ECO:0000313" key="2">
    <source>
        <dbReference type="EMBL" id="GBP37866.1"/>
    </source>
</evidence>
<sequence>MMKKKNMKTSNRQVSCVGSDLPVIRVHKSPCRCGYVSAAVGARRCEALGGRSRHFCDISLEPIGGHRRLAEEHPSRAFWSRREYRDAGRGGRARARADVRDVTLRHAWRGRSEPFFGVRDHRVAASNTNKSAPRQRHGARRDLCHRRFTKALSHFLRENKLAGYQSEWLSPPMDTCSPKKSAVRSRPLGRSGNLLGANRKNNSPAWSGHSCPRVDALCLGTDGTALFTALVLPAEGYYMRRITRSSVPDQARNTPNATFYDHMENKVKLAAKKLRSLSSTRRQFKPDHRYFAQVRPQRSTDVTSRLGHLGIDSSCWTASNVDRLDGR</sequence>